<dbReference type="AlphaFoldDB" id="A0A081NWP7"/>
<name>A0A081NWP7_9BACL</name>
<protein>
    <submittedName>
        <fullName evidence="1">Uncharacterized protein</fullName>
    </submittedName>
</protein>
<evidence type="ECO:0000313" key="1">
    <source>
        <dbReference type="EMBL" id="KEQ22870.1"/>
    </source>
</evidence>
<reference evidence="1 2" key="1">
    <citation type="submission" date="2014-06" db="EMBL/GenBank/DDBJ databases">
        <title>Draft genome sequence of Paenibacillus sp. MSt1.</title>
        <authorList>
            <person name="Aw Y.K."/>
            <person name="Ong K.S."/>
            <person name="Gan H.M."/>
            <person name="Lee S.M."/>
        </authorList>
    </citation>
    <scope>NUCLEOTIDE SEQUENCE [LARGE SCALE GENOMIC DNA]</scope>
    <source>
        <strain evidence="1 2">MSt1</strain>
    </source>
</reference>
<evidence type="ECO:0000313" key="2">
    <source>
        <dbReference type="Proteomes" id="UP000028123"/>
    </source>
</evidence>
<gene>
    <name evidence="1" type="ORF">ET33_21230</name>
</gene>
<dbReference type="Proteomes" id="UP000028123">
    <property type="component" value="Unassembled WGS sequence"/>
</dbReference>
<comment type="caution">
    <text evidence="1">The sequence shown here is derived from an EMBL/GenBank/DDBJ whole genome shotgun (WGS) entry which is preliminary data.</text>
</comment>
<sequence>MSKKHYHVTNDFVDRESGDTIITGSIFEADTDREQALRAADVIGKEATEEEIAASKNAEE</sequence>
<keyword evidence="2" id="KW-1185">Reference proteome</keyword>
<dbReference type="EMBL" id="JNVM01000031">
    <property type="protein sequence ID" value="KEQ22870.1"/>
    <property type="molecule type" value="Genomic_DNA"/>
</dbReference>
<accession>A0A081NWP7</accession>
<dbReference type="OrthoDB" id="2667026at2"/>
<dbReference type="RefSeq" id="WP_036690195.1">
    <property type="nucleotide sequence ID" value="NZ_JNVM01000031.1"/>
</dbReference>
<organism evidence="1 2">
    <name type="scientific">Paenibacillus tyrfis</name>
    <dbReference type="NCBI Taxonomy" id="1501230"/>
    <lineage>
        <taxon>Bacteria</taxon>
        <taxon>Bacillati</taxon>
        <taxon>Bacillota</taxon>
        <taxon>Bacilli</taxon>
        <taxon>Bacillales</taxon>
        <taxon>Paenibacillaceae</taxon>
        <taxon>Paenibacillus</taxon>
    </lineage>
</organism>
<proteinExistence type="predicted"/>